<sequence length="133" mass="15381">IQLEETITDFQRQKLEDIKRIFTDFVTVEMLFHAKALEVYTHTHHNLEAMNIEKDLEVFHANDTTTNSSLLHVHVTSYTFTSSLHRGLTTSCSGTEIKLRCRIIQYMCDYVTQIIVGIYHEKAEGAGMWISKT</sequence>
<dbReference type="Ensembl" id="ENSSDUT00000032064.1">
    <property type="protein sequence ID" value="ENSSDUP00000031520.1"/>
    <property type="gene ID" value="ENSSDUG00000022645.1"/>
</dbReference>
<dbReference type="PANTHER" id="PTHR21223:SF3">
    <property type="entry name" value="CBY1-INTERACTING BAR DOMAIN-CONTAINING PROTEIN 2"/>
    <property type="match status" value="1"/>
</dbReference>
<name>A0A3B4VP83_SERDU</name>
<evidence type="ECO:0008006" key="3">
    <source>
        <dbReference type="Google" id="ProtNLM"/>
    </source>
</evidence>
<dbReference type="Pfam" id="PF06730">
    <property type="entry name" value="FAM92"/>
    <property type="match status" value="1"/>
</dbReference>
<dbReference type="GO" id="GO:0035869">
    <property type="term" value="C:ciliary transition zone"/>
    <property type="evidence" value="ECO:0007669"/>
    <property type="project" value="TreeGrafter"/>
</dbReference>
<proteinExistence type="predicted"/>
<protein>
    <recommendedName>
        <fullName evidence="3">Family with sequence similarity 92 member B</fullName>
    </recommendedName>
</protein>
<dbReference type="PANTHER" id="PTHR21223">
    <property type="entry name" value="CBY1-INTERACTING BAR DOMAIN-CONTAINING PROTEIN HOMOLOG"/>
    <property type="match status" value="1"/>
</dbReference>
<reference evidence="1" key="1">
    <citation type="submission" date="2025-08" db="UniProtKB">
        <authorList>
            <consortium name="Ensembl"/>
        </authorList>
    </citation>
    <scope>IDENTIFICATION</scope>
</reference>
<dbReference type="InterPro" id="IPR009602">
    <property type="entry name" value="CBAR/FAM92"/>
</dbReference>
<dbReference type="GeneTree" id="ENSGT00390000010285"/>
<organism evidence="1 2">
    <name type="scientific">Seriola dumerili</name>
    <name type="common">Greater amberjack</name>
    <name type="synonym">Caranx dumerili</name>
    <dbReference type="NCBI Taxonomy" id="41447"/>
    <lineage>
        <taxon>Eukaryota</taxon>
        <taxon>Metazoa</taxon>
        <taxon>Chordata</taxon>
        <taxon>Craniata</taxon>
        <taxon>Vertebrata</taxon>
        <taxon>Euteleostomi</taxon>
        <taxon>Actinopterygii</taxon>
        <taxon>Neopterygii</taxon>
        <taxon>Teleostei</taxon>
        <taxon>Neoteleostei</taxon>
        <taxon>Acanthomorphata</taxon>
        <taxon>Carangaria</taxon>
        <taxon>Carangiformes</taxon>
        <taxon>Carangidae</taxon>
        <taxon>Seriola</taxon>
    </lineage>
</organism>
<reference evidence="1" key="2">
    <citation type="submission" date="2025-09" db="UniProtKB">
        <authorList>
            <consortium name="Ensembl"/>
        </authorList>
    </citation>
    <scope>IDENTIFICATION</scope>
</reference>
<evidence type="ECO:0000313" key="1">
    <source>
        <dbReference type="Ensembl" id="ENSSDUP00000031520.1"/>
    </source>
</evidence>
<dbReference type="GO" id="GO:0060271">
    <property type="term" value="P:cilium assembly"/>
    <property type="evidence" value="ECO:0007669"/>
    <property type="project" value="TreeGrafter"/>
</dbReference>
<dbReference type="Proteomes" id="UP000261420">
    <property type="component" value="Unplaced"/>
</dbReference>
<keyword evidence="2" id="KW-1185">Reference proteome</keyword>
<dbReference type="AlphaFoldDB" id="A0A3B4VP83"/>
<accession>A0A3B4VP83</accession>
<dbReference type="GO" id="GO:0036064">
    <property type="term" value="C:ciliary basal body"/>
    <property type="evidence" value="ECO:0007669"/>
    <property type="project" value="TreeGrafter"/>
</dbReference>
<evidence type="ECO:0000313" key="2">
    <source>
        <dbReference type="Proteomes" id="UP000261420"/>
    </source>
</evidence>